<organism evidence="2 3">
    <name type="scientific">Lacticaseibacillus manihotivorans</name>
    <dbReference type="NCBI Taxonomy" id="88233"/>
    <lineage>
        <taxon>Bacteria</taxon>
        <taxon>Bacillati</taxon>
        <taxon>Bacillota</taxon>
        <taxon>Bacilli</taxon>
        <taxon>Lactobacillales</taxon>
        <taxon>Lactobacillaceae</taxon>
        <taxon>Lacticaseibacillus</taxon>
    </lineage>
</organism>
<name>A0A5P8JTS8_9LACO</name>
<proteinExistence type="predicted"/>
<evidence type="ECO:0000256" key="1">
    <source>
        <dbReference type="PROSITE-ProRule" id="PRU00420"/>
    </source>
</evidence>
<comment type="caution">
    <text evidence="1">Lacks conserved residue(s) required for the propagation of feature annotation.</text>
</comment>
<dbReference type="AlphaFoldDB" id="A0A5P8JTS8"/>
<dbReference type="RefSeq" id="WP_056962406.1">
    <property type="nucleotide sequence ID" value="NZ_CP045068.1"/>
</dbReference>
<dbReference type="InterPro" id="IPR004716">
    <property type="entry name" value="PTS_IIA_glucitol/sorbitol-sp"/>
</dbReference>
<dbReference type="GO" id="GO:0016301">
    <property type="term" value="F:kinase activity"/>
    <property type="evidence" value="ECO:0007669"/>
    <property type="project" value="TreeGrafter"/>
</dbReference>
<evidence type="ECO:0000313" key="3">
    <source>
        <dbReference type="Proteomes" id="UP000388452"/>
    </source>
</evidence>
<dbReference type="PANTHER" id="PTHR40398">
    <property type="entry name" value="PTS SYSTEM GLUCITOL/SORBITOL-SPECIFIC EIIA COMPONENT"/>
    <property type="match status" value="1"/>
</dbReference>
<dbReference type="GO" id="GO:0009401">
    <property type="term" value="P:phosphoenolpyruvate-dependent sugar phosphotransferase system"/>
    <property type="evidence" value="ECO:0007669"/>
    <property type="project" value="InterPro"/>
</dbReference>
<dbReference type="PROSITE" id="PS51097">
    <property type="entry name" value="PTS_EIIA_TYPE_5"/>
    <property type="match status" value="1"/>
</dbReference>
<dbReference type="GO" id="GO:0005737">
    <property type="term" value="C:cytoplasm"/>
    <property type="evidence" value="ECO:0007669"/>
    <property type="project" value="InterPro"/>
</dbReference>
<dbReference type="Proteomes" id="UP000388452">
    <property type="component" value="Chromosome"/>
</dbReference>
<dbReference type="Pfam" id="PF03829">
    <property type="entry name" value="PTSIIA_gutA"/>
    <property type="match status" value="1"/>
</dbReference>
<dbReference type="Gene3D" id="2.40.33.40">
    <property type="entry name" value="Phosphotransferase system, glucitol/sorbitol-specific IIA component"/>
    <property type="match status" value="1"/>
</dbReference>
<dbReference type="PANTHER" id="PTHR40398:SF1">
    <property type="entry name" value="PTS SYSTEM GLUCITOL_SORBITOL-SPECIFIC EIIA COMPONENT"/>
    <property type="match status" value="1"/>
</dbReference>
<dbReference type="EMBL" id="CP045068">
    <property type="protein sequence ID" value="QFQ92468.1"/>
    <property type="molecule type" value="Genomic_DNA"/>
</dbReference>
<accession>A0A5P8JTS8</accession>
<dbReference type="GO" id="GO:0008982">
    <property type="term" value="F:protein-N(PI)-phosphohistidine-sugar phosphotransferase activity"/>
    <property type="evidence" value="ECO:0007669"/>
    <property type="project" value="InterPro"/>
</dbReference>
<dbReference type="InterPro" id="IPR036665">
    <property type="entry name" value="PTS_IIA_glucitol/sorbitol_sf"/>
</dbReference>
<protein>
    <submittedName>
        <fullName evidence="2">PTS sorbitol transporter subunit IIA</fullName>
    </submittedName>
</protein>
<evidence type="ECO:0000313" key="2">
    <source>
        <dbReference type="EMBL" id="QFQ92468.1"/>
    </source>
</evidence>
<reference evidence="2 3" key="1">
    <citation type="submission" date="2019-10" db="EMBL/GenBank/DDBJ databases">
        <title>Genome sequencing of Lactobacillus manihotivorans.</title>
        <authorList>
            <person name="Kim K."/>
        </authorList>
    </citation>
    <scope>NUCLEOTIDE SEQUENCE [LARGE SCALE GENOMIC DNA]</scope>
    <source>
        <strain evidence="2 3">LM010</strain>
    </source>
</reference>
<sequence length="123" mass="13256">MTITISKVTAIGANALDPADSLVILFGESATPALRDVAVIQQFDDPKAQLALTVAVGDHVEIDSVSYLVERVGKLANQNLQTIGHVSLIFDQIPDQPMENALYLEPKVKPQLTIGSTIIYLTK</sequence>
<gene>
    <name evidence="2" type="ORF">LM010_14040</name>
</gene>
<dbReference type="SUPFAM" id="SSF141530">
    <property type="entry name" value="PTSIIA/GutA-like"/>
    <property type="match status" value="1"/>
</dbReference>